<reference evidence="3" key="1">
    <citation type="submission" date="2025-08" db="UniProtKB">
        <authorList>
            <consortium name="RefSeq"/>
        </authorList>
    </citation>
    <scope>IDENTIFICATION</scope>
</reference>
<evidence type="ECO:0000313" key="3">
    <source>
        <dbReference type="RefSeq" id="XP_026746571.1"/>
    </source>
</evidence>
<name>A0A7E5X2F9_TRINI</name>
<proteinExistence type="predicted"/>
<gene>
    <name evidence="3" type="primary">LOC113507846</name>
</gene>
<protein>
    <submittedName>
        <fullName evidence="3">Uncharacterized protein LOC113507846</fullName>
    </submittedName>
</protein>
<evidence type="ECO:0000256" key="1">
    <source>
        <dbReference type="SAM" id="MobiDB-lite"/>
    </source>
</evidence>
<dbReference type="RefSeq" id="XP_026746571.1">
    <property type="nucleotide sequence ID" value="XM_026890770.1"/>
</dbReference>
<dbReference type="Proteomes" id="UP000322000">
    <property type="component" value="Unplaced"/>
</dbReference>
<dbReference type="AlphaFoldDB" id="A0A7E5X2F9"/>
<dbReference type="OrthoDB" id="7323539at2759"/>
<dbReference type="GeneID" id="113507846"/>
<evidence type="ECO:0000313" key="2">
    <source>
        <dbReference type="Proteomes" id="UP000322000"/>
    </source>
</evidence>
<feature type="compositionally biased region" description="Low complexity" evidence="1">
    <location>
        <begin position="179"/>
        <end position="194"/>
    </location>
</feature>
<accession>A0A7E5X2F9</accession>
<organism evidence="2 3">
    <name type="scientific">Trichoplusia ni</name>
    <name type="common">Cabbage looper</name>
    <dbReference type="NCBI Taxonomy" id="7111"/>
    <lineage>
        <taxon>Eukaryota</taxon>
        <taxon>Metazoa</taxon>
        <taxon>Ecdysozoa</taxon>
        <taxon>Arthropoda</taxon>
        <taxon>Hexapoda</taxon>
        <taxon>Insecta</taxon>
        <taxon>Pterygota</taxon>
        <taxon>Neoptera</taxon>
        <taxon>Endopterygota</taxon>
        <taxon>Lepidoptera</taxon>
        <taxon>Glossata</taxon>
        <taxon>Ditrysia</taxon>
        <taxon>Noctuoidea</taxon>
        <taxon>Noctuidae</taxon>
        <taxon>Plusiinae</taxon>
        <taxon>Trichoplusia</taxon>
    </lineage>
</organism>
<dbReference type="InParanoid" id="A0A7E5X2F9"/>
<sequence length="386" mass="43350">MDEISLVQICESNFKEADITTAKNIVFEAINCRSTRKGDGKNKRLLQDIIKVLKETEPASLPTFVAKDLHRLPPVTFDYVDVTSLLKDILVLKQSIHCIQTDYIKASELFQLQQEIENIKSSQYQAQSEQNIGAKYNNGSFLNNEAKRVPSASSLRQQATSSAHAPCCIPSSTPLPFRTPAQGATAAPATASVQAPPPAPATPSLPARSIAPRVTPSADRFDNDITIIPKATELQSCPVKTTELIDNTFDEIQFDDSFTTVVNKKKKKTYTGDRIPNQRGKAILTSSKLKIVPKLSYIYASRFDKHTTESDIYDFIKDCGHTVIKVEKLVQYKETAFSSFKITITQDQENIFLSAEFWPCGVEYRKYTFKRKFYKNDNNTRPKNED</sequence>
<feature type="region of interest" description="Disordered" evidence="1">
    <location>
        <begin position="178"/>
        <end position="217"/>
    </location>
</feature>
<dbReference type="KEGG" id="tnl:113507846"/>
<keyword evidence="2" id="KW-1185">Reference proteome</keyword>